<keyword evidence="3" id="KW-1185">Reference proteome</keyword>
<accession>A0ABX1BJI8</accession>
<gene>
    <name evidence="2" type="ORF">HCN51_48130</name>
</gene>
<evidence type="ECO:0000313" key="2">
    <source>
        <dbReference type="EMBL" id="NJP97112.1"/>
    </source>
</evidence>
<dbReference type="Pfam" id="PF01527">
    <property type="entry name" value="HTH_Tnp_1"/>
    <property type="match status" value="1"/>
</dbReference>
<evidence type="ECO:0000256" key="1">
    <source>
        <dbReference type="SAM" id="MobiDB-lite"/>
    </source>
</evidence>
<reference evidence="2 3" key="1">
    <citation type="submission" date="2020-03" db="EMBL/GenBank/DDBJ databases">
        <title>WGS of actinomycetes isolated from Thailand.</title>
        <authorList>
            <person name="Thawai C."/>
        </authorList>
    </citation>
    <scope>NUCLEOTIDE SEQUENCE [LARGE SCALE GENOMIC DNA]</scope>
    <source>
        <strain evidence="2 3">FMUSA5-5</strain>
    </source>
</reference>
<proteinExistence type="predicted"/>
<feature type="compositionally biased region" description="Gly residues" evidence="1">
    <location>
        <begin position="213"/>
        <end position="238"/>
    </location>
</feature>
<comment type="caution">
    <text evidence="2">The sequence shown here is derived from an EMBL/GenBank/DDBJ whole genome shotgun (WGS) entry which is preliminary data.</text>
</comment>
<name>A0ABX1BJI8_9ACTN</name>
<feature type="compositionally biased region" description="Basic residues" evidence="1">
    <location>
        <begin position="159"/>
        <end position="173"/>
    </location>
</feature>
<evidence type="ECO:0000313" key="3">
    <source>
        <dbReference type="Proteomes" id="UP000696294"/>
    </source>
</evidence>
<feature type="region of interest" description="Disordered" evidence="1">
    <location>
        <begin position="111"/>
        <end position="185"/>
    </location>
</feature>
<sequence>MGRRSCPPEFRRKVLDLLEVGRTATELAHDLGISRQTIYTWRRQDRIGRGLEPDLTSGEKAEPAAARRRIAELETKLQATRRAIEPIREAAPQRFGVEPICRVLGFAPATYDAARSGPPSARERVRRTSRADRSADHAASLLSIRPPRRPRRPCVPGRPSRRGPRRHLHRRPCRSPGGAEPGGGAVRQTAVLLGRVGSGRAAPSRRDAVAPGAGAGPGRVRGRRGMVGGPGGAGGGHGGRGERPPRLRPDRPQALMPSRSRDRGRSHGLTP</sequence>
<dbReference type="Proteomes" id="UP000696294">
    <property type="component" value="Unassembled WGS sequence"/>
</dbReference>
<dbReference type="Gene3D" id="1.10.10.60">
    <property type="entry name" value="Homeodomain-like"/>
    <property type="match status" value="1"/>
</dbReference>
<dbReference type="SUPFAM" id="SSF46689">
    <property type="entry name" value="Homeodomain-like"/>
    <property type="match status" value="1"/>
</dbReference>
<feature type="region of interest" description="Disordered" evidence="1">
    <location>
        <begin position="198"/>
        <end position="271"/>
    </location>
</feature>
<dbReference type="InterPro" id="IPR002514">
    <property type="entry name" value="Transposase_8"/>
</dbReference>
<protein>
    <submittedName>
        <fullName evidence="2">Transposase</fullName>
    </submittedName>
</protein>
<dbReference type="EMBL" id="JAATEP010000059">
    <property type="protein sequence ID" value="NJP97112.1"/>
    <property type="molecule type" value="Genomic_DNA"/>
</dbReference>
<organism evidence="2 3">
    <name type="scientific">Nonomuraea composti</name>
    <dbReference type="NCBI Taxonomy" id="2720023"/>
    <lineage>
        <taxon>Bacteria</taxon>
        <taxon>Bacillati</taxon>
        <taxon>Actinomycetota</taxon>
        <taxon>Actinomycetes</taxon>
        <taxon>Streptosporangiales</taxon>
        <taxon>Streptosporangiaceae</taxon>
        <taxon>Nonomuraea</taxon>
    </lineage>
</organism>
<feature type="compositionally biased region" description="Basic and acidic residues" evidence="1">
    <location>
        <begin position="239"/>
        <end position="251"/>
    </location>
</feature>
<dbReference type="InterPro" id="IPR009057">
    <property type="entry name" value="Homeodomain-like_sf"/>
</dbReference>